<evidence type="ECO:0000313" key="3">
    <source>
        <dbReference type="Proteomes" id="UP000297910"/>
    </source>
</evidence>
<feature type="region of interest" description="Disordered" evidence="1">
    <location>
        <begin position="281"/>
        <end position="336"/>
    </location>
</feature>
<keyword evidence="3" id="KW-1185">Reference proteome</keyword>
<organism evidence="2 3">
    <name type="scientific">Botrytis paeoniae</name>
    <dbReference type="NCBI Taxonomy" id="278948"/>
    <lineage>
        <taxon>Eukaryota</taxon>
        <taxon>Fungi</taxon>
        <taxon>Dikarya</taxon>
        <taxon>Ascomycota</taxon>
        <taxon>Pezizomycotina</taxon>
        <taxon>Leotiomycetes</taxon>
        <taxon>Helotiales</taxon>
        <taxon>Sclerotiniaceae</taxon>
        <taxon>Botrytis</taxon>
    </lineage>
</organism>
<evidence type="ECO:0008006" key="4">
    <source>
        <dbReference type="Google" id="ProtNLM"/>
    </source>
</evidence>
<dbReference type="AlphaFoldDB" id="A0A4Z1FTK1"/>
<dbReference type="EMBL" id="PQXI01000032">
    <property type="protein sequence ID" value="TGO28066.1"/>
    <property type="molecule type" value="Genomic_DNA"/>
</dbReference>
<dbReference type="InterPro" id="IPR038883">
    <property type="entry name" value="AN11006-like"/>
</dbReference>
<gene>
    <name evidence="2" type="ORF">BPAE_0032g00080</name>
</gene>
<sequence length="417" mass="47426">MIDLNDLVDERAFGHDVESLQAANEYLERLLFATARKHNQVWGELESMKESSGIYDKSLPFLSFPREVRDQIYKYALQATREAFVGVRHIRMLSCDTFPDSTHYPFKPPTPGLLLVNKQIYEEAVQVLYSCNNFSFHRPRELFDFQNQVGVYNCGLVRQMKISVVFEDESMHMPSEYVAPCDYENIPPHWAKALLESRLMSNIVGMQIDANTGSHEIRLMTMPPPLYRAIIATFSRNRSSKTAPELILKGFQTQEVDKFPEHWKKSTEQWLEVEWASNEQELDESEPFWNSSEADHADTLSSWDERETSDNEDGESFDEGSSYLGGGSSTGKGNVPTLFNELGELIGSDYTESDTDSDVGSEDSFYTAAPWNDVKEVLLQFRSFQEAGQRQQGGGDKEGGQNIFDADAEKMGIFKIV</sequence>
<proteinExistence type="predicted"/>
<evidence type="ECO:0000313" key="2">
    <source>
        <dbReference type="EMBL" id="TGO28066.1"/>
    </source>
</evidence>
<name>A0A4Z1FTK1_9HELO</name>
<reference evidence="2 3" key="1">
    <citation type="submission" date="2017-12" db="EMBL/GenBank/DDBJ databases">
        <title>Comparative genomics of Botrytis spp.</title>
        <authorList>
            <person name="Valero-Jimenez C.A."/>
            <person name="Tapia P."/>
            <person name="Veloso J."/>
            <person name="Silva-Moreno E."/>
            <person name="Staats M."/>
            <person name="Valdes J.H."/>
            <person name="Van Kan J.A.L."/>
        </authorList>
    </citation>
    <scope>NUCLEOTIDE SEQUENCE [LARGE SCALE GENOMIC DNA]</scope>
    <source>
        <strain evidence="2 3">Bp0003</strain>
    </source>
</reference>
<feature type="compositionally biased region" description="Basic and acidic residues" evidence="1">
    <location>
        <begin position="293"/>
        <end position="309"/>
    </location>
</feature>
<dbReference type="Proteomes" id="UP000297910">
    <property type="component" value="Unassembled WGS sequence"/>
</dbReference>
<protein>
    <recommendedName>
        <fullName evidence="4">F-box domain-containing protein</fullName>
    </recommendedName>
</protein>
<accession>A0A4Z1FTK1</accession>
<dbReference type="PANTHER" id="PTHR42085">
    <property type="entry name" value="F-BOX DOMAIN-CONTAINING PROTEIN"/>
    <property type="match status" value="1"/>
</dbReference>
<comment type="caution">
    <text evidence="2">The sequence shown here is derived from an EMBL/GenBank/DDBJ whole genome shotgun (WGS) entry which is preliminary data.</text>
</comment>
<dbReference type="PANTHER" id="PTHR42085:SF8">
    <property type="entry name" value="F-BOX DOMAIN-CONTAINING PROTEIN"/>
    <property type="match status" value="1"/>
</dbReference>
<evidence type="ECO:0000256" key="1">
    <source>
        <dbReference type="SAM" id="MobiDB-lite"/>
    </source>
</evidence>